<feature type="region of interest" description="Disordered" evidence="1">
    <location>
        <begin position="428"/>
        <end position="485"/>
    </location>
</feature>
<organism evidence="3 4">
    <name type="scientific">Pseudovirgaria hyperparasitica</name>
    <dbReference type="NCBI Taxonomy" id="470096"/>
    <lineage>
        <taxon>Eukaryota</taxon>
        <taxon>Fungi</taxon>
        <taxon>Dikarya</taxon>
        <taxon>Ascomycota</taxon>
        <taxon>Pezizomycotina</taxon>
        <taxon>Dothideomycetes</taxon>
        <taxon>Dothideomycetes incertae sedis</taxon>
        <taxon>Acrospermales</taxon>
        <taxon>Acrospermaceae</taxon>
        <taxon>Pseudovirgaria</taxon>
    </lineage>
</organism>
<feature type="compositionally biased region" description="Low complexity" evidence="1">
    <location>
        <begin position="433"/>
        <end position="445"/>
    </location>
</feature>
<name>A0A6A6WID2_9PEZI</name>
<protein>
    <recommendedName>
        <fullName evidence="2">Arrestin-like N-terminal domain-containing protein</fullName>
    </recommendedName>
</protein>
<dbReference type="Pfam" id="PF00339">
    <property type="entry name" value="Arrestin_N"/>
    <property type="match status" value="1"/>
</dbReference>
<feature type="compositionally biased region" description="Low complexity" evidence="1">
    <location>
        <begin position="471"/>
        <end position="485"/>
    </location>
</feature>
<gene>
    <name evidence="3" type="ORF">EJ05DRAFT_185949</name>
</gene>
<dbReference type="SUPFAM" id="SSF81296">
    <property type="entry name" value="E set domains"/>
    <property type="match status" value="1"/>
</dbReference>
<dbReference type="InterPro" id="IPR011021">
    <property type="entry name" value="Arrestin-like_N"/>
</dbReference>
<sequence>MATVLNVTIHGDPCRIYHPADKITGTVYLTTSSQEEFKQLKLNFRGQCKTTTTRPYYVSGNEHSLASRKMLKETVTLFDQEKVLFQGPYKMSPTQHEWHFEYTFPSKSETTYQKAVKSAYYNKHPHDLPPSFRCLTESYRGEGYVHYSIEATLVRGSFKSEVRNLRYLLFRRRSERPTPAKSHPNVLESQQIQMHEDFRPRVDKFGKAIHYSTLPVPTSVKFTPTFYAPKAVAPKQVIDLGLSIKQIQDQVNCNDTEIFTVDRLRVELLTTTRVACRGVLSQTQDVVTRSVTCVDRKLPGISIPIDDTPIALTRGFRLTDNNEASPSFKSYSISRIYQININIWLRWRDQTFRLSTSIELDILPRYDPPPPRRQRRSVDAELVDPLPLYTRTEHAPAYEEVAPALARDVREQRLLFERTFSESQRDALLGATSSSSSSSSSGDDSSAADESSDDLYTSDEGSATPPTPFLSRVSSAVIASRSSTG</sequence>
<feature type="compositionally biased region" description="Acidic residues" evidence="1">
    <location>
        <begin position="446"/>
        <end position="457"/>
    </location>
</feature>
<dbReference type="AlphaFoldDB" id="A0A6A6WID2"/>
<evidence type="ECO:0000256" key="1">
    <source>
        <dbReference type="SAM" id="MobiDB-lite"/>
    </source>
</evidence>
<evidence type="ECO:0000259" key="2">
    <source>
        <dbReference type="Pfam" id="PF00339"/>
    </source>
</evidence>
<dbReference type="RefSeq" id="XP_033604275.1">
    <property type="nucleotide sequence ID" value="XM_033739641.1"/>
</dbReference>
<feature type="domain" description="Arrestin-like N-terminal" evidence="2">
    <location>
        <begin position="12"/>
        <end position="155"/>
    </location>
</feature>
<dbReference type="Gene3D" id="2.60.40.640">
    <property type="match status" value="1"/>
</dbReference>
<accession>A0A6A6WID2</accession>
<dbReference type="GeneID" id="54480695"/>
<dbReference type="EMBL" id="ML996566">
    <property type="protein sequence ID" value="KAF2761824.1"/>
    <property type="molecule type" value="Genomic_DNA"/>
</dbReference>
<reference evidence="3" key="1">
    <citation type="journal article" date="2020" name="Stud. Mycol.">
        <title>101 Dothideomycetes genomes: a test case for predicting lifestyles and emergence of pathogens.</title>
        <authorList>
            <person name="Haridas S."/>
            <person name="Albert R."/>
            <person name="Binder M."/>
            <person name="Bloem J."/>
            <person name="Labutti K."/>
            <person name="Salamov A."/>
            <person name="Andreopoulos B."/>
            <person name="Baker S."/>
            <person name="Barry K."/>
            <person name="Bills G."/>
            <person name="Bluhm B."/>
            <person name="Cannon C."/>
            <person name="Castanera R."/>
            <person name="Culley D."/>
            <person name="Daum C."/>
            <person name="Ezra D."/>
            <person name="Gonzalez J."/>
            <person name="Henrissat B."/>
            <person name="Kuo A."/>
            <person name="Liang C."/>
            <person name="Lipzen A."/>
            <person name="Lutzoni F."/>
            <person name="Magnuson J."/>
            <person name="Mondo S."/>
            <person name="Nolan M."/>
            <person name="Ohm R."/>
            <person name="Pangilinan J."/>
            <person name="Park H.-J."/>
            <person name="Ramirez L."/>
            <person name="Alfaro M."/>
            <person name="Sun H."/>
            <person name="Tritt A."/>
            <person name="Yoshinaga Y."/>
            <person name="Zwiers L.-H."/>
            <person name="Turgeon B."/>
            <person name="Goodwin S."/>
            <person name="Spatafora J."/>
            <person name="Crous P."/>
            <person name="Grigoriev I."/>
        </authorList>
    </citation>
    <scope>NUCLEOTIDE SEQUENCE</scope>
    <source>
        <strain evidence="3">CBS 121739</strain>
    </source>
</reference>
<dbReference type="CDD" id="cd22952">
    <property type="entry name" value="ART10-like"/>
    <property type="match status" value="1"/>
</dbReference>
<evidence type="ECO:0000313" key="4">
    <source>
        <dbReference type="Proteomes" id="UP000799437"/>
    </source>
</evidence>
<dbReference type="InterPro" id="IPR014756">
    <property type="entry name" value="Ig_E-set"/>
</dbReference>
<evidence type="ECO:0000313" key="3">
    <source>
        <dbReference type="EMBL" id="KAF2761824.1"/>
    </source>
</evidence>
<dbReference type="InterPro" id="IPR014752">
    <property type="entry name" value="Arrestin-like_C"/>
</dbReference>
<proteinExistence type="predicted"/>
<dbReference type="Proteomes" id="UP000799437">
    <property type="component" value="Unassembled WGS sequence"/>
</dbReference>
<dbReference type="OrthoDB" id="2333384at2759"/>
<keyword evidence="4" id="KW-1185">Reference proteome</keyword>